<sequence length="168" mass="18326">MKNKRLLVAALMLGAVIGRLSSPGATPIAAAKAAIMLQANPPKPPRYPGGKGHTDPAAKQRVKDEARKYQAVRRSNNDTIRAYYINREVVTDILKQKGCIGLRIYPAYENTVAPLEPSMIIVGVENTGKVPRQDQVNNYQDISSLALKEYIVGQTDDRCPSSCEGTAF</sequence>
<dbReference type="AlphaFoldDB" id="A0A6M6BIJ2"/>
<gene>
    <name evidence="3" type="ORF">HMJ29_13760</name>
</gene>
<accession>A0A6M6BIJ2</accession>
<keyword evidence="2" id="KW-0732">Signal</keyword>
<name>A0A6M6BIJ2_9BACT</name>
<evidence type="ECO:0000313" key="3">
    <source>
        <dbReference type="EMBL" id="QJX47947.1"/>
    </source>
</evidence>
<evidence type="ECO:0000256" key="2">
    <source>
        <dbReference type="SAM" id="SignalP"/>
    </source>
</evidence>
<keyword evidence="4" id="KW-1185">Reference proteome</keyword>
<protein>
    <submittedName>
        <fullName evidence="3">Uncharacterized protein</fullName>
    </submittedName>
</protein>
<dbReference type="RefSeq" id="WP_171592038.1">
    <property type="nucleotide sequence ID" value="NZ_CP053538.1"/>
</dbReference>
<organism evidence="3 4">
    <name type="scientific">Hymenobacter taeanensis</name>
    <dbReference type="NCBI Taxonomy" id="2735321"/>
    <lineage>
        <taxon>Bacteria</taxon>
        <taxon>Pseudomonadati</taxon>
        <taxon>Bacteroidota</taxon>
        <taxon>Cytophagia</taxon>
        <taxon>Cytophagales</taxon>
        <taxon>Hymenobacteraceae</taxon>
        <taxon>Hymenobacter</taxon>
    </lineage>
</organism>
<reference evidence="3 4" key="1">
    <citation type="submission" date="2020-05" db="EMBL/GenBank/DDBJ databases">
        <title>Complete genome sequence of Hymenobacter sp. TS19 in Coasted Sand Dune.</title>
        <authorList>
            <person name="Lee J.-H."/>
            <person name="Jung J.-H."/>
            <person name="Jeong S."/>
            <person name="Zhao L."/>
            <person name="Kim M.-K."/>
            <person name="Seo H.-S."/>
            <person name="Lim S."/>
        </authorList>
    </citation>
    <scope>NUCLEOTIDE SEQUENCE [LARGE SCALE GENOMIC DNA]</scope>
    <source>
        <strain evidence="3 4">TS19</strain>
    </source>
</reference>
<feature type="region of interest" description="Disordered" evidence="1">
    <location>
        <begin position="39"/>
        <end position="61"/>
    </location>
</feature>
<evidence type="ECO:0000256" key="1">
    <source>
        <dbReference type="SAM" id="MobiDB-lite"/>
    </source>
</evidence>
<feature type="chain" id="PRO_5026733758" evidence="2">
    <location>
        <begin position="22"/>
        <end position="168"/>
    </location>
</feature>
<proteinExistence type="predicted"/>
<dbReference type="EMBL" id="CP053538">
    <property type="protein sequence ID" value="QJX47947.1"/>
    <property type="molecule type" value="Genomic_DNA"/>
</dbReference>
<dbReference type="KEGG" id="hts:HMJ29_13760"/>
<evidence type="ECO:0000313" key="4">
    <source>
        <dbReference type="Proteomes" id="UP000501623"/>
    </source>
</evidence>
<dbReference type="Proteomes" id="UP000501623">
    <property type="component" value="Chromosome"/>
</dbReference>
<feature type="signal peptide" evidence="2">
    <location>
        <begin position="1"/>
        <end position="21"/>
    </location>
</feature>
<feature type="compositionally biased region" description="Basic and acidic residues" evidence="1">
    <location>
        <begin position="52"/>
        <end position="61"/>
    </location>
</feature>